<dbReference type="Proteomes" id="UP000660708">
    <property type="component" value="Unassembled WGS sequence"/>
</dbReference>
<dbReference type="AlphaFoldDB" id="A0A8I0T4L2"/>
<proteinExistence type="predicted"/>
<dbReference type="EMBL" id="AQHF01000021">
    <property type="protein sequence ID" value="MBE0346457.1"/>
    <property type="molecule type" value="Genomic_DNA"/>
</dbReference>
<reference evidence="1 2" key="1">
    <citation type="submission" date="2015-06" db="EMBL/GenBank/DDBJ databases">
        <title>Genome sequence of Pseudoalteromonas peptidolytica.</title>
        <authorList>
            <person name="Xie B.-B."/>
            <person name="Rong J.-C."/>
            <person name="Qin Q.-L."/>
            <person name="Zhang Y.-Z."/>
        </authorList>
    </citation>
    <scope>NUCLEOTIDE SEQUENCE [LARGE SCALE GENOMIC DNA]</scope>
    <source>
        <strain evidence="1 2">F12-50-A1</strain>
    </source>
</reference>
<gene>
    <name evidence="1" type="ORF">PPEP_a3685</name>
</gene>
<accession>A0A8I0T4L2</accession>
<protein>
    <submittedName>
        <fullName evidence="1">Uncharacterized protein</fullName>
    </submittedName>
</protein>
<sequence length="55" mass="6508">MDKQQLFYQLNDNSQHQCDRILGTRAHEYKKLVAEIKPIQGLKEKLRAQKIRNGI</sequence>
<name>A0A8I0T4L2_9GAMM</name>
<organism evidence="1 2">
    <name type="scientific">Pseudoalteromonas peptidolytica F12-50-A1</name>
    <dbReference type="NCBI Taxonomy" id="1315280"/>
    <lineage>
        <taxon>Bacteria</taxon>
        <taxon>Pseudomonadati</taxon>
        <taxon>Pseudomonadota</taxon>
        <taxon>Gammaproteobacteria</taxon>
        <taxon>Alteromonadales</taxon>
        <taxon>Pseudoalteromonadaceae</taxon>
        <taxon>Pseudoalteromonas</taxon>
    </lineage>
</organism>
<comment type="caution">
    <text evidence="1">The sequence shown here is derived from an EMBL/GenBank/DDBJ whole genome shotgun (WGS) entry which is preliminary data.</text>
</comment>
<keyword evidence="2" id="KW-1185">Reference proteome</keyword>
<evidence type="ECO:0000313" key="1">
    <source>
        <dbReference type="EMBL" id="MBE0346457.1"/>
    </source>
</evidence>
<evidence type="ECO:0000313" key="2">
    <source>
        <dbReference type="Proteomes" id="UP000660708"/>
    </source>
</evidence>